<dbReference type="AlphaFoldDB" id="A0A200J777"/>
<dbReference type="EMBL" id="NIBQ01000002">
    <property type="protein sequence ID" value="OUZ32699.1"/>
    <property type="molecule type" value="Genomic_DNA"/>
</dbReference>
<reference evidence="7" key="2">
    <citation type="submission" date="2017-05" db="EMBL/GenBank/DDBJ databases">
        <authorList>
            <consortium name="The Broad Institute Genomics Platform"/>
            <consortium name="The Broad Institute Genomic Center for Infectious Diseases"/>
            <person name="Earl A."/>
            <person name="Manson A."/>
            <person name="Schwartman J."/>
            <person name="Gilmore M."/>
            <person name="Abouelleil A."/>
            <person name="Cao P."/>
            <person name="Chapman S."/>
            <person name="Cusick C."/>
            <person name="Shea T."/>
            <person name="Young S."/>
            <person name="Neafsey D."/>
            <person name="Nusbaum C."/>
            <person name="Birren B."/>
        </authorList>
    </citation>
    <scope>NUCLEOTIDE SEQUENCE</scope>
    <source>
        <strain evidence="7">9D6_DIV0238</strain>
    </source>
</reference>
<dbReference type="InterPro" id="IPR016032">
    <property type="entry name" value="Sig_transdc_resp-reg_C-effctor"/>
</dbReference>
<dbReference type="InterPro" id="IPR001867">
    <property type="entry name" value="OmpR/PhoB-type_DNA-bd"/>
</dbReference>
<dbReference type="Gene3D" id="1.10.10.10">
    <property type="entry name" value="Winged helix-like DNA-binding domain superfamily/Winged helix DNA-binding domain"/>
    <property type="match status" value="1"/>
</dbReference>
<evidence type="ECO:0000313" key="8">
    <source>
        <dbReference type="Proteomes" id="UP000196151"/>
    </source>
</evidence>
<evidence type="ECO:0000256" key="4">
    <source>
        <dbReference type="PROSITE-ProRule" id="PRU01091"/>
    </source>
</evidence>
<dbReference type="Proteomes" id="UP000196151">
    <property type="component" value="Chromosome"/>
</dbReference>
<dbReference type="CDD" id="cd00383">
    <property type="entry name" value="trans_reg_C"/>
    <property type="match status" value="1"/>
</dbReference>
<keyword evidence="1" id="KW-0805">Transcription regulation</keyword>
<evidence type="ECO:0000313" key="7">
    <source>
        <dbReference type="EMBL" id="WYJ94167.1"/>
    </source>
</evidence>
<dbReference type="SMART" id="SM00862">
    <property type="entry name" value="Trans_reg_C"/>
    <property type="match status" value="1"/>
</dbReference>
<evidence type="ECO:0000313" key="6">
    <source>
        <dbReference type="EMBL" id="OUZ32699.1"/>
    </source>
</evidence>
<dbReference type="GO" id="GO:0003677">
    <property type="term" value="F:DNA binding"/>
    <property type="evidence" value="ECO:0007669"/>
    <property type="project" value="UniProtKB-UniRule"/>
</dbReference>
<protein>
    <submittedName>
        <fullName evidence="7">Two-component system, OmpR family, response regulator ArlR</fullName>
    </submittedName>
</protein>
<evidence type="ECO:0000259" key="5">
    <source>
        <dbReference type="PROSITE" id="PS51755"/>
    </source>
</evidence>
<feature type="domain" description="OmpR/PhoB-type" evidence="5">
    <location>
        <begin position="123"/>
        <end position="228"/>
    </location>
</feature>
<dbReference type="GO" id="GO:0006355">
    <property type="term" value="P:regulation of DNA-templated transcription"/>
    <property type="evidence" value="ECO:0007669"/>
    <property type="project" value="InterPro"/>
</dbReference>
<reference evidence="7" key="3">
    <citation type="submission" date="2024-03" db="EMBL/GenBank/DDBJ databases">
        <title>The Genome Sequence of Enterococcus sp. DIV0238c.</title>
        <authorList>
            <consortium name="The Broad Institute Genomics Platform"/>
            <consortium name="The Broad Institute Microbial Omics Core"/>
            <consortium name="The Broad Institute Genomic Center for Infectious Diseases"/>
            <person name="Earl A."/>
            <person name="Manson A."/>
            <person name="Gilmore M."/>
            <person name="Schwartman J."/>
            <person name="Shea T."/>
            <person name="Abouelleil A."/>
            <person name="Cao P."/>
            <person name="Chapman S."/>
            <person name="Cusick C."/>
            <person name="Young S."/>
            <person name="Neafsey D."/>
            <person name="Nusbaum C."/>
            <person name="Birren B."/>
        </authorList>
    </citation>
    <scope>NUCLEOTIDE SEQUENCE</scope>
    <source>
        <strain evidence="7">9D6_DIV0238</strain>
    </source>
</reference>
<gene>
    <name evidence="6" type="ORF">A5889_001408</name>
    <name evidence="7" type="ORF">A5889_001669</name>
</gene>
<feature type="DNA-binding region" description="OmpR/PhoB-type" evidence="4">
    <location>
        <begin position="123"/>
        <end position="228"/>
    </location>
</feature>
<keyword evidence="2 4" id="KW-0238">DNA-binding</keyword>
<organism evidence="6">
    <name type="scientific">Candidatus Enterococcus dunnyi</name>
    <dbReference type="NCBI Taxonomy" id="1834192"/>
    <lineage>
        <taxon>Bacteria</taxon>
        <taxon>Bacillati</taxon>
        <taxon>Bacillota</taxon>
        <taxon>Bacilli</taxon>
        <taxon>Lactobacillales</taxon>
        <taxon>Enterococcaceae</taxon>
        <taxon>Enterococcus</taxon>
    </lineage>
</organism>
<dbReference type="EMBL" id="CP147246">
    <property type="protein sequence ID" value="WYJ94167.1"/>
    <property type="molecule type" value="Genomic_DNA"/>
</dbReference>
<reference evidence="6" key="1">
    <citation type="submission" date="2017-05" db="EMBL/GenBank/DDBJ databases">
        <title>The Genome Sequence of Enterococcus sp. 9D6_DIV0238.</title>
        <authorList>
            <consortium name="The Broad Institute Genomics Platform"/>
            <consortium name="The Broad Institute Genomic Center for Infectious Diseases"/>
            <person name="Earl A."/>
            <person name="Manson A."/>
            <person name="Schwartman J."/>
            <person name="Gilmore M."/>
            <person name="Abouelleil A."/>
            <person name="Cao P."/>
            <person name="Chapman S."/>
            <person name="Cusick C."/>
            <person name="Shea T."/>
            <person name="Young S."/>
            <person name="Neafsey D."/>
            <person name="Nusbaum C."/>
            <person name="Birren B."/>
        </authorList>
    </citation>
    <scope>NUCLEOTIDE SEQUENCE [LARGE SCALE GENOMIC DNA]</scope>
    <source>
        <strain evidence="6">9D6_DIV0238</strain>
    </source>
</reference>
<sequence length="230" mass="25980">MMKVGILDTEKIISREFITGPTSTHLLEGKEIVEEKDLKGIDALLICKNQQFGIREICEWVIKIKTHESVPIWVATTEKQLGEKSIYLQLGVCGIFEKDYTVEEIDLSIGNSLQAMKQNKNTQDETYSGKSFILDPLRLSLSIGKNNVPLTRLEYCLLEVLYENKGEVCTYKMLAEALLGKEMLADFDLAQSRIANIVCKVRAKIAQTNRGKQDLIKTIRSRGYMLTLSA</sequence>
<dbReference type="OrthoDB" id="2180204at2"/>
<evidence type="ECO:0000256" key="1">
    <source>
        <dbReference type="ARBA" id="ARBA00023015"/>
    </source>
</evidence>
<dbReference type="GO" id="GO:0000160">
    <property type="term" value="P:phosphorelay signal transduction system"/>
    <property type="evidence" value="ECO:0007669"/>
    <property type="project" value="InterPro"/>
</dbReference>
<name>A0A200J777_9ENTE</name>
<dbReference type="InterPro" id="IPR036388">
    <property type="entry name" value="WH-like_DNA-bd_sf"/>
</dbReference>
<evidence type="ECO:0000256" key="3">
    <source>
        <dbReference type="ARBA" id="ARBA00023163"/>
    </source>
</evidence>
<proteinExistence type="predicted"/>
<dbReference type="PROSITE" id="PS51755">
    <property type="entry name" value="OMPR_PHOB"/>
    <property type="match status" value="1"/>
</dbReference>
<dbReference type="Pfam" id="PF00486">
    <property type="entry name" value="Trans_reg_C"/>
    <property type="match status" value="1"/>
</dbReference>
<accession>A0A200J777</accession>
<evidence type="ECO:0000256" key="2">
    <source>
        <dbReference type="ARBA" id="ARBA00023125"/>
    </source>
</evidence>
<dbReference type="SUPFAM" id="SSF46894">
    <property type="entry name" value="C-terminal effector domain of the bipartite response regulators"/>
    <property type="match status" value="1"/>
</dbReference>
<keyword evidence="3" id="KW-0804">Transcription</keyword>
<keyword evidence="8" id="KW-1185">Reference proteome</keyword>